<evidence type="ECO:0000313" key="2">
    <source>
        <dbReference type="EMBL" id="KAK7737019.1"/>
    </source>
</evidence>
<keyword evidence="1" id="KW-0472">Membrane</keyword>
<keyword evidence="3" id="KW-1185">Reference proteome</keyword>
<dbReference type="EMBL" id="JAJSPL020000031">
    <property type="protein sequence ID" value="KAK7737019.1"/>
    <property type="molecule type" value="Genomic_DNA"/>
</dbReference>
<evidence type="ECO:0000256" key="1">
    <source>
        <dbReference type="SAM" id="Phobius"/>
    </source>
</evidence>
<keyword evidence="1" id="KW-0812">Transmembrane</keyword>
<evidence type="ECO:0000313" key="3">
    <source>
        <dbReference type="Proteomes" id="UP001320245"/>
    </source>
</evidence>
<sequence length="109" mass="11719">MVLSYLMGWSCVLDWQVFSCAAFWVVFNTFFARKLHLLEGIVLTIHICASVAFFVTLWASAPVSDAEAAFTQFHDGGGWGNLGVNTLVGITGSTLPLIGADTAAHSGFF</sequence>
<feature type="transmembrane region" description="Helical" evidence="1">
    <location>
        <begin position="37"/>
        <end position="59"/>
    </location>
</feature>
<proteinExistence type="predicted"/>
<accession>A0AAN9U2V8</accession>
<keyword evidence="1" id="KW-1133">Transmembrane helix</keyword>
<dbReference type="AlphaFoldDB" id="A0AAN9U2V8"/>
<protein>
    <submittedName>
        <fullName evidence="2">Uncharacterized protein</fullName>
    </submittedName>
</protein>
<feature type="transmembrane region" description="Helical" evidence="1">
    <location>
        <begin position="6"/>
        <end position="30"/>
    </location>
</feature>
<dbReference type="Proteomes" id="UP001320245">
    <property type="component" value="Unassembled WGS sequence"/>
</dbReference>
<gene>
    <name evidence="2" type="ORF">SLS53_006775</name>
</gene>
<reference evidence="2 3" key="1">
    <citation type="journal article" date="2023" name="PLoS ONE">
        <title>Cytospora paraplurivora sp. nov. isolated from orchards with fruit tree decline syndrome in Ontario, Canada.</title>
        <authorList>
            <person name="Ilyukhin E."/>
            <person name="Nguyen H.D.T."/>
            <person name="Castle A.J."/>
            <person name="Ellouze W."/>
        </authorList>
    </citation>
    <scope>NUCLEOTIDE SEQUENCE [LARGE SCALE GENOMIC DNA]</scope>
    <source>
        <strain evidence="2 3">FDS-564</strain>
    </source>
</reference>
<comment type="caution">
    <text evidence="2">The sequence shown here is derived from an EMBL/GenBank/DDBJ whole genome shotgun (WGS) entry which is preliminary data.</text>
</comment>
<organism evidence="2 3">
    <name type="scientific">Cytospora paraplurivora</name>
    <dbReference type="NCBI Taxonomy" id="2898453"/>
    <lineage>
        <taxon>Eukaryota</taxon>
        <taxon>Fungi</taxon>
        <taxon>Dikarya</taxon>
        <taxon>Ascomycota</taxon>
        <taxon>Pezizomycotina</taxon>
        <taxon>Sordariomycetes</taxon>
        <taxon>Sordariomycetidae</taxon>
        <taxon>Diaporthales</taxon>
        <taxon>Cytosporaceae</taxon>
        <taxon>Cytospora</taxon>
    </lineage>
</organism>
<name>A0AAN9U2V8_9PEZI</name>